<dbReference type="InterPro" id="IPR036249">
    <property type="entry name" value="Thioredoxin-like_sf"/>
</dbReference>
<dbReference type="GO" id="GO:0016491">
    <property type="term" value="F:oxidoreductase activity"/>
    <property type="evidence" value="ECO:0007669"/>
    <property type="project" value="InterPro"/>
</dbReference>
<accession>A0A1F4U6F3</accession>
<dbReference type="PROSITE" id="PS00194">
    <property type="entry name" value="THIOREDOXIN_1"/>
    <property type="match status" value="1"/>
</dbReference>
<comment type="caution">
    <text evidence="2">The sequence shown here is derived from an EMBL/GenBank/DDBJ whole genome shotgun (WGS) entry which is preliminary data.</text>
</comment>
<dbReference type="InterPro" id="IPR013766">
    <property type="entry name" value="Thioredoxin_domain"/>
</dbReference>
<evidence type="ECO:0000313" key="3">
    <source>
        <dbReference type="Proteomes" id="UP000179242"/>
    </source>
</evidence>
<dbReference type="PANTHER" id="PTHR42852">
    <property type="entry name" value="THIOL:DISULFIDE INTERCHANGE PROTEIN DSBE"/>
    <property type="match status" value="1"/>
</dbReference>
<evidence type="ECO:0000313" key="2">
    <source>
        <dbReference type="EMBL" id="OGC40545.1"/>
    </source>
</evidence>
<dbReference type="InterPro" id="IPR000866">
    <property type="entry name" value="AhpC/TSA"/>
</dbReference>
<dbReference type="AlphaFoldDB" id="A0A1F4U6F3"/>
<name>A0A1F4U6F3_UNCSA</name>
<dbReference type="PANTHER" id="PTHR42852:SF13">
    <property type="entry name" value="PROTEIN DIPZ"/>
    <property type="match status" value="1"/>
</dbReference>
<dbReference type="Proteomes" id="UP000179242">
    <property type="component" value="Unassembled WGS sequence"/>
</dbReference>
<feature type="domain" description="Thioredoxin" evidence="1">
    <location>
        <begin position="32"/>
        <end position="172"/>
    </location>
</feature>
<evidence type="ECO:0000259" key="1">
    <source>
        <dbReference type="PROSITE" id="PS51352"/>
    </source>
</evidence>
<dbReference type="EMBL" id="MEUJ01000003">
    <property type="protein sequence ID" value="OGC40545.1"/>
    <property type="molecule type" value="Genomic_DNA"/>
</dbReference>
<dbReference type="CDD" id="cd02966">
    <property type="entry name" value="TlpA_like_family"/>
    <property type="match status" value="1"/>
</dbReference>
<reference evidence="2 3" key="1">
    <citation type="journal article" date="2016" name="Nat. Commun.">
        <title>Thousands of microbial genomes shed light on interconnected biogeochemical processes in an aquifer system.</title>
        <authorList>
            <person name="Anantharaman K."/>
            <person name="Brown C.T."/>
            <person name="Hug L.A."/>
            <person name="Sharon I."/>
            <person name="Castelle C.J."/>
            <person name="Probst A.J."/>
            <person name="Thomas B.C."/>
            <person name="Singh A."/>
            <person name="Wilkins M.J."/>
            <person name="Karaoz U."/>
            <person name="Brodie E.L."/>
            <person name="Williams K.H."/>
            <person name="Hubbard S.S."/>
            <person name="Banfield J.F."/>
        </authorList>
    </citation>
    <scope>NUCLEOTIDE SEQUENCE [LARGE SCALE GENOMIC DNA]</scope>
</reference>
<dbReference type="InterPro" id="IPR050553">
    <property type="entry name" value="Thioredoxin_ResA/DsbE_sf"/>
</dbReference>
<gene>
    <name evidence="2" type="ORF">A2438_05960</name>
</gene>
<proteinExistence type="predicted"/>
<dbReference type="Pfam" id="PF00578">
    <property type="entry name" value="AhpC-TSA"/>
    <property type="match status" value="1"/>
</dbReference>
<dbReference type="PROSITE" id="PS51352">
    <property type="entry name" value="THIOREDOXIN_2"/>
    <property type="match status" value="1"/>
</dbReference>
<organism evidence="2 3">
    <name type="scientific">candidate division WOR-1 bacterium RIFOXYC2_FULL_46_14</name>
    <dbReference type="NCBI Taxonomy" id="1802587"/>
    <lineage>
        <taxon>Bacteria</taxon>
        <taxon>Bacillati</taxon>
        <taxon>Saganbacteria</taxon>
    </lineage>
</organism>
<dbReference type="GO" id="GO:0016209">
    <property type="term" value="F:antioxidant activity"/>
    <property type="evidence" value="ECO:0007669"/>
    <property type="project" value="InterPro"/>
</dbReference>
<sequence>MNKKIIWLIIGVLILGAVAYSMANRKGGDIMTETGKMADDFTLESLSGSSETLSSYKGKVVFLNFWATWCPPCRGEMPSIQKLHEKMQGKDFVILAVAVGERKQAVESFINSNKYTFPILLDPENEVSEVYRVAGIPTTLLIDKSGKVVFRETGGRDWSSGDVIGKIDQLLK</sequence>
<dbReference type="InterPro" id="IPR017937">
    <property type="entry name" value="Thioredoxin_CS"/>
</dbReference>
<protein>
    <recommendedName>
        <fullName evidence="1">Thioredoxin domain-containing protein</fullName>
    </recommendedName>
</protein>
<dbReference type="Gene3D" id="3.40.30.10">
    <property type="entry name" value="Glutaredoxin"/>
    <property type="match status" value="1"/>
</dbReference>
<dbReference type="SUPFAM" id="SSF52833">
    <property type="entry name" value="Thioredoxin-like"/>
    <property type="match status" value="1"/>
</dbReference>